<organism evidence="2 3">
    <name type="scientific">Kutzneria buriramensis</name>
    <dbReference type="NCBI Taxonomy" id="1045776"/>
    <lineage>
        <taxon>Bacteria</taxon>
        <taxon>Bacillati</taxon>
        <taxon>Actinomycetota</taxon>
        <taxon>Actinomycetes</taxon>
        <taxon>Pseudonocardiales</taxon>
        <taxon>Pseudonocardiaceae</taxon>
        <taxon>Kutzneria</taxon>
    </lineage>
</organism>
<keyword evidence="3" id="KW-1185">Reference proteome</keyword>
<dbReference type="EMBL" id="QUNO01000001">
    <property type="protein sequence ID" value="REH55766.1"/>
    <property type="molecule type" value="Genomic_DNA"/>
</dbReference>
<gene>
    <name evidence="2" type="ORF">BCF44_101792</name>
</gene>
<feature type="region of interest" description="Disordered" evidence="1">
    <location>
        <begin position="22"/>
        <end position="48"/>
    </location>
</feature>
<sequence length="48" mass="5034">MTHRFGATDPVLWAGDMAAGAARAHRLGHPRTPAANNTTRPGNGRLSP</sequence>
<evidence type="ECO:0000256" key="1">
    <source>
        <dbReference type="SAM" id="MobiDB-lite"/>
    </source>
</evidence>
<dbReference type="AlphaFoldDB" id="A0A3E0IB40"/>
<evidence type="ECO:0000313" key="3">
    <source>
        <dbReference type="Proteomes" id="UP000256269"/>
    </source>
</evidence>
<dbReference type="Proteomes" id="UP000256269">
    <property type="component" value="Unassembled WGS sequence"/>
</dbReference>
<name>A0A3E0IB40_9PSEU</name>
<comment type="caution">
    <text evidence="2">The sequence shown here is derived from an EMBL/GenBank/DDBJ whole genome shotgun (WGS) entry which is preliminary data.</text>
</comment>
<proteinExistence type="predicted"/>
<evidence type="ECO:0000313" key="2">
    <source>
        <dbReference type="EMBL" id="REH55766.1"/>
    </source>
</evidence>
<protein>
    <submittedName>
        <fullName evidence="2">Uncharacterized protein</fullName>
    </submittedName>
</protein>
<accession>A0A3E0IB40</accession>
<reference evidence="2 3" key="1">
    <citation type="submission" date="2018-08" db="EMBL/GenBank/DDBJ databases">
        <title>Genomic Encyclopedia of Archaeal and Bacterial Type Strains, Phase II (KMG-II): from individual species to whole genera.</title>
        <authorList>
            <person name="Goeker M."/>
        </authorList>
    </citation>
    <scope>NUCLEOTIDE SEQUENCE [LARGE SCALE GENOMIC DNA]</scope>
    <source>
        <strain evidence="2 3">DSM 45791</strain>
    </source>
</reference>